<comment type="caution">
    <text evidence="1">The sequence shown here is derived from an EMBL/GenBank/DDBJ whole genome shotgun (WGS) entry which is preliminary data.</text>
</comment>
<accession>A0A9P4SAM4</accession>
<organism evidence="1 2">
    <name type="scientific">Patellaria atrata CBS 101060</name>
    <dbReference type="NCBI Taxonomy" id="1346257"/>
    <lineage>
        <taxon>Eukaryota</taxon>
        <taxon>Fungi</taxon>
        <taxon>Dikarya</taxon>
        <taxon>Ascomycota</taxon>
        <taxon>Pezizomycotina</taxon>
        <taxon>Dothideomycetes</taxon>
        <taxon>Dothideomycetes incertae sedis</taxon>
        <taxon>Patellariales</taxon>
        <taxon>Patellariaceae</taxon>
        <taxon>Patellaria</taxon>
    </lineage>
</organism>
<sequence length="281" mass="32112">MLAMDMTPLLMVSRILVATSDRSHHPRASISSLTMTTRELDTLAVSYLRHNSQSTVLKTLTNTETDRLYLLSPVFPTISTRKNYIYMTRTGDHQLYLELWGSMNTRGKAGNICTEYSHAYQSPEEALKYFFQDGWKPNNGTYDPTVPRSLEQKLFCVAHIVRCMTSWLYANDSVATDIGRLTYSQFHIEATAWAIVNIVVDLHERGGRFMRGIIKSEPSGQLSMDRRLSAKQRSQKIRYLLATWKSACDDALEGAWIQSIVLNPLIYRFRKIEARGENSTP</sequence>
<proteinExistence type="predicted"/>
<protein>
    <submittedName>
        <fullName evidence="1">Uncharacterized protein</fullName>
    </submittedName>
</protein>
<dbReference type="Proteomes" id="UP000799429">
    <property type="component" value="Unassembled WGS sequence"/>
</dbReference>
<name>A0A9P4SAM4_9PEZI</name>
<reference evidence="1" key="1">
    <citation type="journal article" date="2020" name="Stud. Mycol.">
        <title>101 Dothideomycetes genomes: a test case for predicting lifestyles and emergence of pathogens.</title>
        <authorList>
            <person name="Haridas S."/>
            <person name="Albert R."/>
            <person name="Binder M."/>
            <person name="Bloem J."/>
            <person name="Labutti K."/>
            <person name="Salamov A."/>
            <person name="Andreopoulos B."/>
            <person name="Baker S."/>
            <person name="Barry K."/>
            <person name="Bills G."/>
            <person name="Bluhm B."/>
            <person name="Cannon C."/>
            <person name="Castanera R."/>
            <person name="Culley D."/>
            <person name="Daum C."/>
            <person name="Ezra D."/>
            <person name="Gonzalez J."/>
            <person name="Henrissat B."/>
            <person name="Kuo A."/>
            <person name="Liang C."/>
            <person name="Lipzen A."/>
            <person name="Lutzoni F."/>
            <person name="Magnuson J."/>
            <person name="Mondo S."/>
            <person name="Nolan M."/>
            <person name="Ohm R."/>
            <person name="Pangilinan J."/>
            <person name="Park H.-J."/>
            <person name="Ramirez L."/>
            <person name="Alfaro M."/>
            <person name="Sun H."/>
            <person name="Tritt A."/>
            <person name="Yoshinaga Y."/>
            <person name="Zwiers L.-H."/>
            <person name="Turgeon B."/>
            <person name="Goodwin S."/>
            <person name="Spatafora J."/>
            <person name="Crous P."/>
            <person name="Grigoriev I."/>
        </authorList>
    </citation>
    <scope>NUCLEOTIDE SEQUENCE</scope>
    <source>
        <strain evidence="1">CBS 101060</strain>
    </source>
</reference>
<dbReference type="OrthoDB" id="3794856at2759"/>
<evidence type="ECO:0000313" key="2">
    <source>
        <dbReference type="Proteomes" id="UP000799429"/>
    </source>
</evidence>
<dbReference type="AlphaFoldDB" id="A0A9P4SAM4"/>
<gene>
    <name evidence="1" type="ORF">M501DRAFT_1031970</name>
</gene>
<dbReference type="EMBL" id="MU006096">
    <property type="protein sequence ID" value="KAF2838939.1"/>
    <property type="molecule type" value="Genomic_DNA"/>
</dbReference>
<keyword evidence="2" id="KW-1185">Reference proteome</keyword>
<evidence type="ECO:0000313" key="1">
    <source>
        <dbReference type="EMBL" id="KAF2838939.1"/>
    </source>
</evidence>